<dbReference type="EMBL" id="CP029490">
    <property type="protein sequence ID" value="AWN21221.1"/>
    <property type="molecule type" value="Genomic_DNA"/>
</dbReference>
<feature type="transmembrane region" description="Helical" evidence="6">
    <location>
        <begin position="102"/>
        <end position="131"/>
    </location>
</feature>
<reference evidence="8 9" key="1">
    <citation type="submission" date="2018-05" db="EMBL/GenBank/DDBJ databases">
        <title>Complete genome sequences of Streptococcus sobrinus.</title>
        <authorList>
            <person name="Sales M."/>
            <person name="Jensen P.A."/>
        </authorList>
    </citation>
    <scope>NUCLEOTIDE SEQUENCE [LARGE SCALE GENOMIC DNA]</scope>
    <source>
        <strain evidence="8 9">SL1</strain>
    </source>
</reference>
<keyword evidence="5 6" id="KW-0472">Membrane</keyword>
<feature type="transmembrane region" description="Helical" evidence="6">
    <location>
        <begin position="182"/>
        <end position="202"/>
    </location>
</feature>
<dbReference type="InterPro" id="IPR004680">
    <property type="entry name" value="Cit_transptr-like_dom"/>
</dbReference>
<evidence type="ECO:0000256" key="1">
    <source>
        <dbReference type="ARBA" id="ARBA00004141"/>
    </source>
</evidence>
<feature type="transmembrane region" description="Helical" evidence="6">
    <location>
        <begin position="143"/>
        <end position="162"/>
    </location>
</feature>
<feature type="transmembrane region" description="Helical" evidence="6">
    <location>
        <begin position="420"/>
        <end position="441"/>
    </location>
</feature>
<dbReference type="Pfam" id="PF03600">
    <property type="entry name" value="CitMHS"/>
    <property type="match status" value="1"/>
</dbReference>
<feature type="domain" description="Citrate transporter-like" evidence="7">
    <location>
        <begin position="15"/>
        <end position="346"/>
    </location>
</feature>
<comment type="subcellular location">
    <subcellularLocation>
        <location evidence="1">Membrane</location>
        <topology evidence="1">Multi-pass membrane protein</topology>
    </subcellularLocation>
</comment>
<feature type="transmembrane region" description="Helical" evidence="6">
    <location>
        <begin position="331"/>
        <end position="355"/>
    </location>
</feature>
<dbReference type="RefSeq" id="WP_002963320.1">
    <property type="nucleotide sequence ID" value="NZ_CP029490.1"/>
</dbReference>
<evidence type="ECO:0000313" key="9">
    <source>
        <dbReference type="Proteomes" id="UP000245369"/>
    </source>
</evidence>
<feature type="transmembrane region" description="Helical" evidence="6">
    <location>
        <begin position="362"/>
        <end position="391"/>
    </location>
</feature>
<feature type="transmembrane region" description="Helical" evidence="6">
    <location>
        <begin position="290"/>
        <end position="311"/>
    </location>
</feature>
<organism evidence="8 9">
    <name type="scientific">Streptococcus sobrinus</name>
    <dbReference type="NCBI Taxonomy" id="1310"/>
    <lineage>
        <taxon>Bacteria</taxon>
        <taxon>Bacillati</taxon>
        <taxon>Bacillota</taxon>
        <taxon>Bacilli</taxon>
        <taxon>Lactobacillales</taxon>
        <taxon>Streptococcaceae</taxon>
        <taxon>Streptococcus</taxon>
    </lineage>
</organism>
<evidence type="ECO:0000256" key="3">
    <source>
        <dbReference type="ARBA" id="ARBA00022692"/>
    </source>
</evidence>
<evidence type="ECO:0000256" key="2">
    <source>
        <dbReference type="ARBA" id="ARBA00022448"/>
    </source>
</evidence>
<evidence type="ECO:0000313" key="8">
    <source>
        <dbReference type="EMBL" id="AWN21221.1"/>
    </source>
</evidence>
<evidence type="ECO:0000256" key="4">
    <source>
        <dbReference type="ARBA" id="ARBA00022989"/>
    </source>
</evidence>
<feature type="transmembrane region" description="Helical" evidence="6">
    <location>
        <begin position="30"/>
        <end position="52"/>
    </location>
</feature>
<sequence>MSPAVLALIMLAIVIVCIVSNKVPMNFVKFVVPIVFCLLMGYNITETSNIILKQISTVMSQTGYMLLFGLIYFVMLTETGMFDIMVNAVIKRIGNKLNVVSVMALTTVIGAIAYLTANMSTTYLITFPIVIPLFKKFKLNRDYAFIICQMAVAAMCWLPWGIGLIMSATMAGTNAESLAAASIPWGLCFIPAIVLHWVYFAYKHKKEHGTLGLPEGVEHDQETASDSLKDKPNARPKMFLANLIVFIGVIVALAYFKISSYLVFIAASIITSYVNYPKNFNDVWNKASGTFFNVLIMLLAICFYLAVFNAAPEDGSRLSMVASLAQTLEGIFPAFLMRYMHIIFLILAVPIIYFIPYQLYNALYPLFISVGSAFGLTPIMIIAPFVCNLALATSVTPMNSATYVGTTLCEVETEPYTKRAAPVMFVTNLVVLLVALLFGVLHL</sequence>
<keyword evidence="9" id="KW-1185">Reference proteome</keyword>
<keyword evidence="3 6" id="KW-0812">Transmembrane</keyword>
<proteinExistence type="predicted"/>
<evidence type="ECO:0000256" key="6">
    <source>
        <dbReference type="SAM" id="Phobius"/>
    </source>
</evidence>
<evidence type="ECO:0000256" key="5">
    <source>
        <dbReference type="ARBA" id="ARBA00023136"/>
    </source>
</evidence>
<evidence type="ECO:0000259" key="7">
    <source>
        <dbReference type="Pfam" id="PF03600"/>
    </source>
</evidence>
<gene>
    <name evidence="8" type="ORF">DK182_07620</name>
</gene>
<keyword evidence="4 6" id="KW-1133">Transmembrane helix</keyword>
<dbReference type="Proteomes" id="UP000245369">
    <property type="component" value="Chromosome"/>
</dbReference>
<feature type="transmembrane region" description="Helical" evidence="6">
    <location>
        <begin position="238"/>
        <end position="255"/>
    </location>
</feature>
<name>A0ABM6W657_9STRE</name>
<keyword evidence="2" id="KW-0813">Transport</keyword>
<feature type="transmembrane region" description="Helical" evidence="6">
    <location>
        <begin position="64"/>
        <end position="90"/>
    </location>
</feature>
<protein>
    <submittedName>
        <fullName evidence="8">Citrate:H+ symporter</fullName>
    </submittedName>
</protein>
<accession>A0ABM6W657</accession>
<dbReference type="GeneID" id="93924373"/>